<dbReference type="EMBL" id="CAUWAG010000010">
    <property type="protein sequence ID" value="CAJ2507192.1"/>
    <property type="molecule type" value="Genomic_DNA"/>
</dbReference>
<comment type="caution">
    <text evidence="4">The sequence shown here is derived from an EMBL/GenBank/DDBJ whole genome shotgun (WGS) entry which is preliminary data.</text>
</comment>
<dbReference type="InterPro" id="IPR050757">
    <property type="entry name" value="Collagen_mod_GT25"/>
</dbReference>
<keyword evidence="3" id="KW-0808">Transferase</keyword>
<dbReference type="AlphaFoldDB" id="A0AAI8VM89"/>
<dbReference type="PANTHER" id="PTHR10730:SF53">
    <property type="entry name" value="GLYCOSYLTRANSFERASE 25 FAMILY MEMBER"/>
    <property type="match status" value="1"/>
</dbReference>
<gene>
    <name evidence="4" type="ORF">KHLLAP_LOCUS7660</name>
</gene>
<comment type="similarity">
    <text evidence="1">Belongs to the glycosyltransferase 25 family.</text>
</comment>
<reference evidence="4" key="1">
    <citation type="submission" date="2023-10" db="EMBL/GenBank/DDBJ databases">
        <authorList>
            <person name="Hackl T."/>
        </authorList>
    </citation>
    <scope>NUCLEOTIDE SEQUENCE</scope>
</reference>
<dbReference type="CDD" id="cd06532">
    <property type="entry name" value="Glyco_transf_25"/>
    <property type="match status" value="1"/>
</dbReference>
<dbReference type="PANTHER" id="PTHR10730">
    <property type="entry name" value="PROCOLLAGEN-LYSINE,2-OXOGLUTARATE 5-DIOXYGENASE/GLYCOSYLTRANSFERASE 25 FAMILY MEMBER"/>
    <property type="match status" value="1"/>
</dbReference>
<sequence length="371" mass="41513">MVSRRWFPTPREQLVFVVITVVLALSLWTSHRIHWKTRLGTGGWSLTSRRHATSDVFNSTLGFERVFAIGLPERSDKRDALTLMAALTGFKLSWINGVAGESVPNKALPFGWDRPAMPETNLGSWRGHINAMRHIVASGLTSALVMEDDMDWDTHLKSQLSDFASAATSLQEGFYHNQSLASPSPYGQHWDMLWIGSCATTFDEHLPLDLQLPEDQQDSRKMLIANDVTVPPGTHITGNASFSWTEYAPQTRIVYVPGDNICSFAYALSAAGARKALQYMGLEGQHKAFDNHLSDLCRLRVNGMRCVSVVPSLFVHHRPRGRVSRDSDISGGDGSKDDVREVGFTENVLYSTRLNLQNLVRGMEPERQWED</sequence>
<keyword evidence="2" id="KW-0328">Glycosyltransferase</keyword>
<protein>
    <submittedName>
        <fullName evidence="4">Uu.00g083780.m01.CDS01</fullName>
    </submittedName>
</protein>
<organism evidence="4 5">
    <name type="scientific">Anthostomella pinea</name>
    <dbReference type="NCBI Taxonomy" id="933095"/>
    <lineage>
        <taxon>Eukaryota</taxon>
        <taxon>Fungi</taxon>
        <taxon>Dikarya</taxon>
        <taxon>Ascomycota</taxon>
        <taxon>Pezizomycotina</taxon>
        <taxon>Sordariomycetes</taxon>
        <taxon>Xylariomycetidae</taxon>
        <taxon>Xylariales</taxon>
        <taxon>Xylariaceae</taxon>
        <taxon>Anthostomella</taxon>
    </lineage>
</organism>
<evidence type="ECO:0000256" key="2">
    <source>
        <dbReference type="ARBA" id="ARBA00022676"/>
    </source>
</evidence>
<dbReference type="Proteomes" id="UP001295740">
    <property type="component" value="Unassembled WGS sequence"/>
</dbReference>
<accession>A0AAI8VM89</accession>
<name>A0AAI8VM89_9PEZI</name>
<evidence type="ECO:0000256" key="1">
    <source>
        <dbReference type="ARBA" id="ARBA00006721"/>
    </source>
</evidence>
<evidence type="ECO:0000313" key="4">
    <source>
        <dbReference type="EMBL" id="CAJ2507192.1"/>
    </source>
</evidence>
<keyword evidence="5" id="KW-1185">Reference proteome</keyword>
<dbReference type="GO" id="GO:0016740">
    <property type="term" value="F:transferase activity"/>
    <property type="evidence" value="ECO:0007669"/>
    <property type="project" value="UniProtKB-KW"/>
</dbReference>
<proteinExistence type="inferred from homology"/>
<evidence type="ECO:0000256" key="3">
    <source>
        <dbReference type="ARBA" id="ARBA00022679"/>
    </source>
</evidence>
<dbReference type="InterPro" id="IPR002654">
    <property type="entry name" value="Glyco_trans_25"/>
</dbReference>
<evidence type="ECO:0000313" key="5">
    <source>
        <dbReference type="Proteomes" id="UP001295740"/>
    </source>
</evidence>